<evidence type="ECO:0000256" key="3">
    <source>
        <dbReference type="ARBA" id="ARBA00022729"/>
    </source>
</evidence>
<dbReference type="InterPro" id="IPR015168">
    <property type="entry name" value="SsuA/THI5"/>
</dbReference>
<evidence type="ECO:0000256" key="1">
    <source>
        <dbReference type="ARBA" id="ARBA00004418"/>
    </source>
</evidence>
<feature type="domain" description="Solute-binding protein family 3/N-terminal" evidence="4">
    <location>
        <begin position="58"/>
        <end position="282"/>
    </location>
</feature>
<keyword evidence="3" id="KW-0732">Signal</keyword>
<dbReference type="SUPFAM" id="SSF53850">
    <property type="entry name" value="Periplasmic binding protein-like II"/>
    <property type="match status" value="1"/>
</dbReference>
<name>A0ABX8A8L6_9BRAD</name>
<dbReference type="PANTHER" id="PTHR30024:SF47">
    <property type="entry name" value="TAURINE-BINDING PERIPLASMIC PROTEIN"/>
    <property type="match status" value="1"/>
</dbReference>
<protein>
    <submittedName>
        <fullName evidence="5">ABC transporter substrate-binding protein</fullName>
    </submittedName>
</protein>
<proteinExistence type="inferred from homology"/>
<keyword evidence="6" id="KW-1185">Reference proteome</keyword>
<comment type="subcellular location">
    <subcellularLocation>
        <location evidence="1">Periplasm</location>
    </subcellularLocation>
</comment>
<dbReference type="InterPro" id="IPR001638">
    <property type="entry name" value="Solute-binding_3/MltF_N"/>
</dbReference>
<gene>
    <name evidence="5" type="ORF">RPMA_11215</name>
</gene>
<reference evidence="5 6" key="1">
    <citation type="submission" date="2019-02" db="EMBL/GenBank/DDBJ databases">
        <title>Emended description of the genus Rhodopseudomonas and description of Rhodopseudomonas albus sp. nov., a non-phototrophic, heavy-metal-tolerant bacterium isolated from garden soil.</title>
        <authorList>
            <person name="Bao Z."/>
            <person name="Cao W.W."/>
            <person name="Sato Y."/>
            <person name="Nishizawa T."/>
            <person name="Zhao J."/>
            <person name="Guo Y."/>
            <person name="Ohta H."/>
        </authorList>
    </citation>
    <scope>NUCLEOTIDE SEQUENCE [LARGE SCALE GENOMIC DNA]</scope>
    <source>
        <strain evidence="5 6">SK50-23</strain>
    </source>
</reference>
<dbReference type="SMART" id="SM00062">
    <property type="entry name" value="PBPb"/>
    <property type="match status" value="1"/>
</dbReference>
<dbReference type="Pfam" id="PF09084">
    <property type="entry name" value="NMT1"/>
    <property type="match status" value="1"/>
</dbReference>
<dbReference type="EMBL" id="CP036498">
    <property type="protein sequence ID" value="QUS39341.1"/>
    <property type="molecule type" value="Genomic_DNA"/>
</dbReference>
<comment type="similarity">
    <text evidence="2">Belongs to the bacterial solute-binding protein SsuA/TauA family.</text>
</comment>
<evidence type="ECO:0000259" key="4">
    <source>
        <dbReference type="SMART" id="SM00062"/>
    </source>
</evidence>
<evidence type="ECO:0000313" key="6">
    <source>
        <dbReference type="Proteomes" id="UP000682843"/>
    </source>
</evidence>
<accession>A0ABX8A8L6</accession>
<evidence type="ECO:0000313" key="5">
    <source>
        <dbReference type="EMBL" id="QUS39341.1"/>
    </source>
</evidence>
<evidence type="ECO:0000256" key="2">
    <source>
        <dbReference type="ARBA" id="ARBA00010742"/>
    </source>
</evidence>
<sequence>MPHCRMKVIEKLTATTFAAISREMFMTGLSRRAFALGTAATLLGTTQITISSAQALPKIRVGSLTLPVFAPIIVNIMKAQKFDTKNGFEAEVQTYPSFSAYYAGLATGEIDTLIGGPTYFQKLRLEGVPLRIVATGATLADLVIISKDPAVKSLADLKGKQLAADMGSGQFQILSIYAKSKGIDLTKDMTLVNANFAVARAQLAAARVDAAMIIEPIATMMMKEDAGLKIIFNANDAWKEMAGVTGWELVYAMREDSIKKNANAPKQFVAALADVTKYLQTDPDGADKIAVETVKLPPGILKEAVHAKRWVFDAKPAWDPAEKKSIWDTFERAVAAGFHPKLPDDAIIYAP</sequence>
<dbReference type="Proteomes" id="UP000682843">
    <property type="component" value="Chromosome"/>
</dbReference>
<dbReference type="Gene3D" id="3.40.190.10">
    <property type="entry name" value="Periplasmic binding protein-like II"/>
    <property type="match status" value="2"/>
</dbReference>
<organism evidence="5 6">
    <name type="scientific">Tardiphaga alba</name>
    <dbReference type="NCBI Taxonomy" id="340268"/>
    <lineage>
        <taxon>Bacteria</taxon>
        <taxon>Pseudomonadati</taxon>
        <taxon>Pseudomonadota</taxon>
        <taxon>Alphaproteobacteria</taxon>
        <taxon>Hyphomicrobiales</taxon>
        <taxon>Nitrobacteraceae</taxon>
        <taxon>Tardiphaga</taxon>
    </lineage>
</organism>
<dbReference type="PANTHER" id="PTHR30024">
    <property type="entry name" value="ALIPHATIC SULFONATES-BINDING PROTEIN-RELATED"/>
    <property type="match status" value="1"/>
</dbReference>